<feature type="domain" description="Tyrosine specific protein phosphatases" evidence="9">
    <location>
        <begin position="443"/>
        <end position="483"/>
    </location>
</feature>
<reference evidence="11" key="1">
    <citation type="submission" date="2021-02" db="EMBL/GenBank/DDBJ databases">
        <authorList>
            <person name="Nowell W R."/>
        </authorList>
    </citation>
    <scope>NUCLEOTIDE SEQUENCE</scope>
</reference>
<organism evidence="11 14">
    <name type="scientific">Adineta steineri</name>
    <dbReference type="NCBI Taxonomy" id="433720"/>
    <lineage>
        <taxon>Eukaryota</taxon>
        <taxon>Metazoa</taxon>
        <taxon>Spiralia</taxon>
        <taxon>Gnathifera</taxon>
        <taxon>Rotifera</taxon>
        <taxon>Eurotatoria</taxon>
        <taxon>Bdelloidea</taxon>
        <taxon>Adinetida</taxon>
        <taxon>Adinetidae</taxon>
        <taxon>Adineta</taxon>
    </lineage>
</organism>
<feature type="region of interest" description="Disordered" evidence="8">
    <location>
        <begin position="656"/>
        <end position="694"/>
    </location>
</feature>
<dbReference type="GO" id="GO:0016020">
    <property type="term" value="C:membrane"/>
    <property type="evidence" value="ECO:0007669"/>
    <property type="project" value="TreeGrafter"/>
</dbReference>
<evidence type="ECO:0000256" key="4">
    <source>
        <dbReference type="ARBA" id="ARBA00022490"/>
    </source>
</evidence>
<evidence type="ECO:0000256" key="7">
    <source>
        <dbReference type="PIRSR" id="PIRSR630564-2"/>
    </source>
</evidence>
<dbReference type="Gene3D" id="2.30.29.30">
    <property type="entry name" value="Pleckstrin-homology domain (PH domain)/Phosphotyrosine-binding domain (PTB)"/>
    <property type="match status" value="1"/>
</dbReference>
<feature type="region of interest" description="Disordered" evidence="8">
    <location>
        <begin position="1"/>
        <end position="57"/>
    </location>
</feature>
<dbReference type="PANTHER" id="PTHR10807">
    <property type="entry name" value="MYOTUBULARIN-RELATED"/>
    <property type="match status" value="1"/>
</dbReference>
<keyword evidence="4" id="KW-0963">Cytoplasm</keyword>
<dbReference type="AlphaFoldDB" id="A0A813YLX1"/>
<dbReference type="PROSITE" id="PS51339">
    <property type="entry name" value="PPASE_MYOTUBULARIN"/>
    <property type="match status" value="1"/>
</dbReference>
<dbReference type="EMBL" id="CAJNOM010000159">
    <property type="protein sequence ID" value="CAF1159051.1"/>
    <property type="molecule type" value="Genomic_DNA"/>
</dbReference>
<dbReference type="PROSITE" id="PS50056">
    <property type="entry name" value="TYR_PHOSPHATASE_2"/>
    <property type="match status" value="1"/>
</dbReference>
<dbReference type="SMART" id="SM00404">
    <property type="entry name" value="PTPc_motif"/>
    <property type="match status" value="1"/>
</dbReference>
<dbReference type="OrthoDB" id="271628at2759"/>
<evidence type="ECO:0000313" key="13">
    <source>
        <dbReference type="Proteomes" id="UP000663832"/>
    </source>
</evidence>
<dbReference type="InterPro" id="IPR010569">
    <property type="entry name" value="Myotubularin-like_Pase_dom"/>
</dbReference>
<gene>
    <name evidence="11" type="ORF">BJG266_LOCUS9689</name>
    <name evidence="12" type="ORF">QVE165_LOCUS23449</name>
</gene>
<dbReference type="SUPFAM" id="SSF50729">
    <property type="entry name" value="PH domain-like"/>
    <property type="match status" value="1"/>
</dbReference>
<feature type="active site" description="Phosphocysteine intermediate" evidence="6">
    <location>
        <position position="467"/>
    </location>
</feature>
<feature type="binding site" evidence="7">
    <location>
        <begin position="467"/>
        <end position="473"/>
    </location>
    <ligand>
        <name>substrate</name>
    </ligand>
</feature>
<dbReference type="InterPro" id="IPR029021">
    <property type="entry name" value="Prot-tyrosine_phosphatase-like"/>
</dbReference>
<dbReference type="SUPFAM" id="SSF52799">
    <property type="entry name" value="(Phosphotyrosine protein) phosphatases II"/>
    <property type="match status" value="1"/>
</dbReference>
<keyword evidence="13" id="KW-1185">Reference proteome</keyword>
<name>A0A813YLX1_9BILA</name>
<evidence type="ECO:0000256" key="6">
    <source>
        <dbReference type="PIRSR" id="PIRSR630564-1"/>
    </source>
</evidence>
<dbReference type="EMBL" id="CAJNOI010000032">
    <property type="protein sequence ID" value="CAF0886031.1"/>
    <property type="molecule type" value="Genomic_DNA"/>
</dbReference>
<evidence type="ECO:0000256" key="3">
    <source>
        <dbReference type="ARBA" id="ARBA00007471"/>
    </source>
</evidence>
<evidence type="ECO:0000313" key="12">
    <source>
        <dbReference type="EMBL" id="CAF1159051.1"/>
    </source>
</evidence>
<feature type="compositionally biased region" description="Polar residues" evidence="8">
    <location>
        <begin position="11"/>
        <end position="21"/>
    </location>
</feature>
<proteinExistence type="inferred from homology"/>
<keyword evidence="5" id="KW-0443">Lipid metabolism</keyword>
<dbReference type="Pfam" id="PF06602">
    <property type="entry name" value="Myotub-related"/>
    <property type="match status" value="1"/>
</dbReference>
<dbReference type="InterPro" id="IPR000387">
    <property type="entry name" value="Tyr_Pase_dom"/>
</dbReference>
<evidence type="ECO:0000313" key="14">
    <source>
        <dbReference type="Proteomes" id="UP000663877"/>
    </source>
</evidence>
<accession>A0A813YLX1</accession>
<dbReference type="PROSITE" id="PS00383">
    <property type="entry name" value="TYR_PHOSPHATASE_1"/>
    <property type="match status" value="1"/>
</dbReference>
<evidence type="ECO:0008006" key="15">
    <source>
        <dbReference type="Google" id="ProtNLM"/>
    </source>
</evidence>
<comment type="caution">
    <text evidence="11">The sequence shown here is derived from an EMBL/GenBank/DDBJ whole genome shotgun (WGS) entry which is preliminary data.</text>
</comment>
<evidence type="ECO:0000256" key="2">
    <source>
        <dbReference type="ARBA" id="ARBA00004496"/>
    </source>
</evidence>
<protein>
    <recommendedName>
        <fullName evidence="15">Phosphatidylinositol-3,5-bisphosphate 3-phosphatase</fullName>
    </recommendedName>
</protein>
<dbReference type="GO" id="GO:0046856">
    <property type="term" value="P:phosphatidylinositol dephosphorylation"/>
    <property type="evidence" value="ECO:0007669"/>
    <property type="project" value="TreeGrafter"/>
</dbReference>
<dbReference type="GO" id="GO:0005737">
    <property type="term" value="C:cytoplasm"/>
    <property type="evidence" value="ECO:0007669"/>
    <property type="project" value="UniProtKB-SubCell"/>
</dbReference>
<evidence type="ECO:0000259" key="9">
    <source>
        <dbReference type="PROSITE" id="PS50056"/>
    </source>
</evidence>
<dbReference type="PANTHER" id="PTHR10807:SF128">
    <property type="entry name" value="PHOSPHATIDYLINOSITOL-3,5-BISPHOSPHATE 3-PHOSPHATASE"/>
    <property type="match status" value="1"/>
</dbReference>
<evidence type="ECO:0000256" key="5">
    <source>
        <dbReference type="ARBA" id="ARBA00023098"/>
    </source>
</evidence>
<evidence type="ECO:0000256" key="1">
    <source>
        <dbReference type="ARBA" id="ARBA00004184"/>
    </source>
</evidence>
<dbReference type="GO" id="GO:0012505">
    <property type="term" value="C:endomembrane system"/>
    <property type="evidence" value="ECO:0007669"/>
    <property type="project" value="UniProtKB-SubCell"/>
</dbReference>
<evidence type="ECO:0000256" key="8">
    <source>
        <dbReference type="SAM" id="MobiDB-lite"/>
    </source>
</evidence>
<dbReference type="InterPro" id="IPR030564">
    <property type="entry name" value="Myotubularin"/>
</dbReference>
<dbReference type="InterPro" id="IPR011993">
    <property type="entry name" value="PH-like_dom_sf"/>
</dbReference>
<sequence>MSRDADRNKLPRSNSHDNISLNPIPKIIHSKPTSHGAGETSFGAKDDGSTMSSSNEYAASPYKNASSAIAGVIRGHAPGREHITTLSIPEQQPTVAYTSDLLLPINFLPGEDDVKLRDDVTYGHKRKTLQRGELIVTKYRLLFITKSPDPLQILVDVPLGMISQIEKVGGQTRSNISDGAAYGIEVDCKDLRRFFFGSAKEQNQRRNLYDNLTRLIFPFSITKADTGNPLQFFSSFFAWNYKKKICPNETDIGWKIYNKVQDYTRMGLGKNGDPNWIIDTEINKNYSLCDTYPNTLVVPSSIDLLRLQNVATFRSRNRLPVLSWYSRETCATIIRSSQPLTGLNRKNQDDIDYLHEIANANKNQNSKLFILDARPKVNAIANKANGGGYEDYSECELEFHNIQNIHVMRESLHKLHSAIRHGSQEDKSWFNDSANSNWLAHIQTILTSVNQIVSFIHNDKRSVLVHCSDGWDRTAQLTSLSMLMLDPYYRTIKGFMVLIEKEWISFGHKFFLRIGHGDKNESEQSPVFLQFLDCTYQLIQQFESAFEFNETFLLKIAEYLYSCQYGTFLLNSEKVRVDMKISEYTMSAWTPMLEDHQIYTNKLYNEKLDQVLRISCSSEHIKLWNNYYCRYMSDHQSTSDNIIHRTSTLLHLRNRLNPNQHDDESSQPRSRSSSYVGSGTQYPNPSPALRKTKE</sequence>
<dbReference type="GO" id="GO:0004438">
    <property type="term" value="F:phosphatidylinositol-3-phosphate phosphatase activity"/>
    <property type="evidence" value="ECO:0007669"/>
    <property type="project" value="TreeGrafter"/>
</dbReference>
<dbReference type="InterPro" id="IPR016130">
    <property type="entry name" value="Tyr_Pase_AS"/>
</dbReference>
<evidence type="ECO:0000259" key="10">
    <source>
        <dbReference type="PROSITE" id="PS51339"/>
    </source>
</evidence>
<evidence type="ECO:0000313" key="11">
    <source>
        <dbReference type="EMBL" id="CAF0886031.1"/>
    </source>
</evidence>
<feature type="domain" description="Myotubularin phosphatase" evidence="10">
    <location>
        <begin position="253"/>
        <end position="628"/>
    </location>
</feature>
<comment type="similarity">
    <text evidence="3">Belongs to the protein-tyrosine phosphatase family. Non-receptor class myotubularin subfamily.</text>
</comment>
<dbReference type="Proteomes" id="UP000663832">
    <property type="component" value="Unassembled WGS sequence"/>
</dbReference>
<feature type="binding site" evidence="7">
    <location>
        <begin position="404"/>
        <end position="405"/>
    </location>
    <ligand>
        <name>substrate</name>
    </ligand>
</feature>
<comment type="subcellular location">
    <subcellularLocation>
        <location evidence="2">Cytoplasm</location>
    </subcellularLocation>
    <subcellularLocation>
        <location evidence="1">Endomembrane system</location>
        <topology evidence="1">Peripheral membrane protein</topology>
    </subcellularLocation>
</comment>
<dbReference type="Proteomes" id="UP000663877">
    <property type="component" value="Unassembled WGS sequence"/>
</dbReference>
<dbReference type="InterPro" id="IPR003595">
    <property type="entry name" value="Tyr_Pase_cat"/>
</dbReference>